<evidence type="ECO:0000256" key="1">
    <source>
        <dbReference type="ARBA" id="ARBA00023002"/>
    </source>
</evidence>
<dbReference type="KEGG" id="rsb:RS694_00915"/>
<dbReference type="PANTHER" id="PTHR43658">
    <property type="entry name" value="SHORT-CHAIN DEHYDROGENASE/REDUCTASE"/>
    <property type="match status" value="1"/>
</dbReference>
<accession>A0A1P8K5E7</accession>
<name>A0A1P8K5E7_9BURK</name>
<reference evidence="3 4" key="1">
    <citation type="submission" date="2017-01" db="EMBL/GenBank/DDBJ databases">
        <authorList>
            <person name="Mah S.A."/>
            <person name="Swanson W.J."/>
            <person name="Moy G.W."/>
            <person name="Vacquier V.D."/>
        </authorList>
    </citation>
    <scope>NUCLEOTIDE SEQUENCE [LARGE SCALE GENOMIC DNA]</scope>
    <source>
        <strain evidence="3 4">DSM 22694</strain>
    </source>
</reference>
<dbReference type="Gene3D" id="3.40.50.720">
    <property type="entry name" value="NAD(P)-binding Rossmann-like Domain"/>
    <property type="match status" value="1"/>
</dbReference>
<evidence type="ECO:0000256" key="2">
    <source>
        <dbReference type="RuleBase" id="RU000363"/>
    </source>
</evidence>
<dbReference type="GO" id="GO:0016491">
    <property type="term" value="F:oxidoreductase activity"/>
    <property type="evidence" value="ECO:0007669"/>
    <property type="project" value="UniProtKB-KW"/>
</dbReference>
<organism evidence="3 4">
    <name type="scientific">Rhodoferax saidenbachensis</name>
    <dbReference type="NCBI Taxonomy" id="1484693"/>
    <lineage>
        <taxon>Bacteria</taxon>
        <taxon>Pseudomonadati</taxon>
        <taxon>Pseudomonadota</taxon>
        <taxon>Betaproteobacteria</taxon>
        <taxon>Burkholderiales</taxon>
        <taxon>Comamonadaceae</taxon>
        <taxon>Rhodoferax</taxon>
    </lineage>
</organism>
<protein>
    <submittedName>
        <fullName evidence="3">3-hydroxyacyl-CoA dehydrogenase</fullName>
    </submittedName>
</protein>
<dbReference type="InterPro" id="IPR036291">
    <property type="entry name" value="NAD(P)-bd_dom_sf"/>
</dbReference>
<dbReference type="PRINTS" id="PR00080">
    <property type="entry name" value="SDRFAMILY"/>
</dbReference>
<dbReference type="Proteomes" id="UP000186110">
    <property type="component" value="Chromosome"/>
</dbReference>
<dbReference type="PROSITE" id="PS00061">
    <property type="entry name" value="ADH_SHORT"/>
    <property type="match status" value="1"/>
</dbReference>
<proteinExistence type="inferred from homology"/>
<keyword evidence="4" id="KW-1185">Reference proteome</keyword>
<sequence>MKIEGQAALVTGGASGLGEATARELARLGAKVAVLDVNAALAAKVAADIGAQYGNGCAVACVCDITNTESVSAALAQAAAAHGPARILMNIAGIGSAKRIVGKDGNPAPLEDFARVIKVNLIGSYNISRLFAAQCVKLPPLEDGARGVMMFTASVAAFDGQVGQQAYSASKGGLVGMTLPMARDLAQHGIRVCTVAPGLFATPLMKELPEAVQQSLAASIPFPPRLGHPEEFAQLACHIVTNGHLNGEVIRLDGALRMAPR</sequence>
<dbReference type="STRING" id="1484693.RS694_00915"/>
<dbReference type="InterPro" id="IPR002347">
    <property type="entry name" value="SDR_fam"/>
</dbReference>
<gene>
    <name evidence="3" type="ORF">RS694_00915</name>
</gene>
<dbReference type="SUPFAM" id="SSF51735">
    <property type="entry name" value="NAD(P)-binding Rossmann-fold domains"/>
    <property type="match status" value="1"/>
</dbReference>
<evidence type="ECO:0000313" key="3">
    <source>
        <dbReference type="EMBL" id="APW41244.1"/>
    </source>
</evidence>
<dbReference type="EMBL" id="CP019239">
    <property type="protein sequence ID" value="APW41244.1"/>
    <property type="molecule type" value="Genomic_DNA"/>
</dbReference>
<dbReference type="PRINTS" id="PR00081">
    <property type="entry name" value="GDHRDH"/>
</dbReference>
<comment type="similarity">
    <text evidence="2">Belongs to the short-chain dehydrogenases/reductases (SDR) family.</text>
</comment>
<dbReference type="Pfam" id="PF00106">
    <property type="entry name" value="adh_short"/>
    <property type="match status" value="1"/>
</dbReference>
<dbReference type="eggNOG" id="COG1028">
    <property type="taxonomic scope" value="Bacteria"/>
</dbReference>
<dbReference type="PANTHER" id="PTHR43658:SF8">
    <property type="entry name" value="17-BETA-HYDROXYSTEROID DEHYDROGENASE 14-RELATED"/>
    <property type="match status" value="1"/>
</dbReference>
<dbReference type="RefSeq" id="WP_029707969.1">
    <property type="nucleotide sequence ID" value="NZ_CP019239.1"/>
</dbReference>
<dbReference type="AlphaFoldDB" id="A0A1P8K5E7"/>
<evidence type="ECO:0000313" key="4">
    <source>
        <dbReference type="Proteomes" id="UP000186110"/>
    </source>
</evidence>
<keyword evidence="1" id="KW-0560">Oxidoreductase</keyword>
<dbReference type="InterPro" id="IPR020904">
    <property type="entry name" value="Sc_DH/Rdtase_CS"/>
</dbReference>